<accession>A0A0F9J0J2</accession>
<name>A0A0F9J0J2_9ZZZZ</name>
<sequence length="169" mass="19197">MPKKKNTPKTTLNVDAIKRDSKKVGAQIAKANPELFGGEAGAGISRRQSPLEQEMGSTKYKDMIHEHNDKNKHILDRLPFTFPKKRVVRSHRSAVLVECEECGHESYGSEHTYMKVCGGCKRTTKVINPEAEKRGEDRDFNPGIFATASDILEMREQRRLEEEAKKKDQ</sequence>
<organism evidence="2">
    <name type="scientific">marine sediment metagenome</name>
    <dbReference type="NCBI Taxonomy" id="412755"/>
    <lineage>
        <taxon>unclassified sequences</taxon>
        <taxon>metagenomes</taxon>
        <taxon>ecological metagenomes</taxon>
    </lineage>
</organism>
<evidence type="ECO:0000256" key="1">
    <source>
        <dbReference type="SAM" id="MobiDB-lite"/>
    </source>
</evidence>
<gene>
    <name evidence="2" type="ORF">LCGC14_1589890</name>
</gene>
<proteinExistence type="predicted"/>
<feature type="region of interest" description="Disordered" evidence="1">
    <location>
        <begin position="35"/>
        <end position="57"/>
    </location>
</feature>
<comment type="caution">
    <text evidence="2">The sequence shown here is derived from an EMBL/GenBank/DDBJ whole genome shotgun (WGS) entry which is preliminary data.</text>
</comment>
<evidence type="ECO:0000313" key="2">
    <source>
        <dbReference type="EMBL" id="KKM25944.1"/>
    </source>
</evidence>
<protein>
    <submittedName>
        <fullName evidence="2">Uncharacterized protein</fullName>
    </submittedName>
</protein>
<dbReference type="EMBL" id="LAZR01012607">
    <property type="protein sequence ID" value="KKM25944.1"/>
    <property type="molecule type" value="Genomic_DNA"/>
</dbReference>
<dbReference type="AlphaFoldDB" id="A0A0F9J0J2"/>
<reference evidence="2" key="1">
    <citation type="journal article" date="2015" name="Nature">
        <title>Complex archaea that bridge the gap between prokaryotes and eukaryotes.</title>
        <authorList>
            <person name="Spang A."/>
            <person name="Saw J.H."/>
            <person name="Jorgensen S.L."/>
            <person name="Zaremba-Niedzwiedzka K."/>
            <person name="Martijn J."/>
            <person name="Lind A.E."/>
            <person name="van Eijk R."/>
            <person name="Schleper C."/>
            <person name="Guy L."/>
            <person name="Ettema T.J."/>
        </authorList>
    </citation>
    <scope>NUCLEOTIDE SEQUENCE</scope>
</reference>